<feature type="domain" description="Clp R" evidence="3">
    <location>
        <begin position="56"/>
        <end position="202"/>
    </location>
</feature>
<dbReference type="Proteomes" id="UP001429580">
    <property type="component" value="Unassembled WGS sequence"/>
</dbReference>
<proteinExistence type="inferred from homology"/>
<comment type="similarity">
    <text evidence="1">Belongs to the ClpA/ClpB family.</text>
</comment>
<dbReference type="Gene3D" id="1.10.1780.10">
    <property type="entry name" value="Clp, N-terminal domain"/>
    <property type="match status" value="1"/>
</dbReference>
<keyword evidence="4" id="KW-0645">Protease</keyword>
<dbReference type="InterPro" id="IPR036628">
    <property type="entry name" value="Clp_N_dom_sf"/>
</dbReference>
<dbReference type="Pfam" id="PF02861">
    <property type="entry name" value="Clp_N"/>
    <property type="match status" value="1"/>
</dbReference>
<accession>A0ABX0V1U0</accession>
<dbReference type="InterPro" id="IPR004176">
    <property type="entry name" value="Clp_R_N"/>
</dbReference>
<dbReference type="GO" id="GO:0005524">
    <property type="term" value="F:ATP binding"/>
    <property type="evidence" value="ECO:0007669"/>
    <property type="project" value="UniProtKB-KW"/>
</dbReference>
<evidence type="ECO:0000313" key="4">
    <source>
        <dbReference type="EMBL" id="NIJ59171.1"/>
    </source>
</evidence>
<dbReference type="GO" id="GO:0006508">
    <property type="term" value="P:proteolysis"/>
    <property type="evidence" value="ECO:0007669"/>
    <property type="project" value="UniProtKB-KW"/>
</dbReference>
<evidence type="ECO:0000259" key="3">
    <source>
        <dbReference type="PROSITE" id="PS51903"/>
    </source>
</evidence>
<protein>
    <submittedName>
        <fullName evidence="4">ATP-dependent Clp protease ATP-binding subunit ClpC</fullName>
    </submittedName>
</protein>
<keyword evidence="4" id="KW-0547">Nucleotide-binding</keyword>
<reference evidence="4 5" key="1">
    <citation type="submission" date="2020-03" db="EMBL/GenBank/DDBJ databases">
        <title>Genomic Encyclopedia of Type Strains, Phase IV (KMG-IV): sequencing the most valuable type-strain genomes for metagenomic binning, comparative biology and taxonomic classification.</title>
        <authorList>
            <person name="Goeker M."/>
        </authorList>
    </citation>
    <scope>NUCLEOTIDE SEQUENCE [LARGE SCALE GENOMIC DNA]</scope>
    <source>
        <strain evidence="4 5">DSM 103870</strain>
    </source>
</reference>
<dbReference type="PROSITE" id="PS51903">
    <property type="entry name" value="CLP_R"/>
    <property type="match status" value="1"/>
</dbReference>
<evidence type="ECO:0000256" key="1">
    <source>
        <dbReference type="ARBA" id="ARBA00008675"/>
    </source>
</evidence>
<dbReference type="SUPFAM" id="SSF81923">
    <property type="entry name" value="Double Clp-N motif"/>
    <property type="match status" value="1"/>
</dbReference>
<comment type="caution">
    <text evidence="4">The sequence shown here is derived from an EMBL/GenBank/DDBJ whole genome shotgun (WGS) entry which is preliminary data.</text>
</comment>
<keyword evidence="5" id="KW-1185">Reference proteome</keyword>
<keyword evidence="4" id="KW-0378">Hydrolase</keyword>
<evidence type="ECO:0000256" key="2">
    <source>
        <dbReference type="PROSITE-ProRule" id="PRU01251"/>
    </source>
</evidence>
<organism evidence="4 5">
    <name type="scientific">Pseudochelatococcus lubricantis</name>
    <dbReference type="NCBI Taxonomy" id="1538102"/>
    <lineage>
        <taxon>Bacteria</taxon>
        <taxon>Pseudomonadati</taxon>
        <taxon>Pseudomonadota</taxon>
        <taxon>Alphaproteobacteria</taxon>
        <taxon>Hyphomicrobiales</taxon>
        <taxon>Chelatococcaceae</taxon>
        <taxon>Pseudochelatococcus</taxon>
    </lineage>
</organism>
<keyword evidence="2" id="KW-0677">Repeat</keyword>
<evidence type="ECO:0000313" key="5">
    <source>
        <dbReference type="Proteomes" id="UP001429580"/>
    </source>
</evidence>
<dbReference type="GO" id="GO:0008233">
    <property type="term" value="F:peptidase activity"/>
    <property type="evidence" value="ECO:0007669"/>
    <property type="project" value="UniProtKB-KW"/>
</dbReference>
<dbReference type="EMBL" id="JAASQI010000007">
    <property type="protein sequence ID" value="NIJ59171.1"/>
    <property type="molecule type" value="Genomic_DNA"/>
</dbReference>
<sequence length="247" mass="26851">MPKINVYLPDDLFEQVKRAKLPVSAICQDALSAALRTIAETLESANPPQPPLPEEPDLGIRLGQHVRAIVAIAYPIAAERGSPTVEAEDIFAGIIEQGESLLLLLLEQFGFPPHRLREALEAASRAGRPPIDPAEVRLSDDARGILARAAAEAKDAGAEMLTGRYLFLSLVKEREGVVAEVVEALGLAHTLTNAVFDTSDAGVAYGTHGIAMRKRDVILETMWSDIRTRLDRIEEKLGTDRNGHSKH</sequence>
<dbReference type="RefSeq" id="WP_166954291.1">
    <property type="nucleotide sequence ID" value="NZ_JAASQI010000007.1"/>
</dbReference>
<keyword evidence="4" id="KW-0067">ATP-binding</keyword>
<name>A0ABX0V1U0_9HYPH</name>
<gene>
    <name evidence="4" type="ORF">FHS82_003026</name>
</gene>